<dbReference type="OrthoDB" id="5859785at2759"/>
<dbReference type="STRING" id="1611254.A0A2G5VA19"/>
<dbReference type="PANTHER" id="PTHR22744">
    <property type="entry name" value="HELIX LOOP HELIX PROTEIN 21-RELATED"/>
    <property type="match status" value="1"/>
</dbReference>
<protein>
    <recommendedName>
        <fullName evidence="1">BTB domain-containing protein</fullName>
    </recommendedName>
</protein>
<dbReference type="EMBL" id="PDUG01000002">
    <property type="protein sequence ID" value="PIC48501.1"/>
    <property type="molecule type" value="Genomic_DNA"/>
</dbReference>
<organism evidence="2 3">
    <name type="scientific">Caenorhabditis nigoni</name>
    <dbReference type="NCBI Taxonomy" id="1611254"/>
    <lineage>
        <taxon>Eukaryota</taxon>
        <taxon>Metazoa</taxon>
        <taxon>Ecdysozoa</taxon>
        <taxon>Nematoda</taxon>
        <taxon>Chromadorea</taxon>
        <taxon>Rhabditida</taxon>
        <taxon>Rhabditina</taxon>
        <taxon>Rhabditomorpha</taxon>
        <taxon>Rhabditoidea</taxon>
        <taxon>Rhabditidae</taxon>
        <taxon>Peloderinae</taxon>
        <taxon>Caenorhabditis</taxon>
    </lineage>
</organism>
<proteinExistence type="predicted"/>
<evidence type="ECO:0000313" key="2">
    <source>
        <dbReference type="EMBL" id="PIC48501.1"/>
    </source>
</evidence>
<dbReference type="SMART" id="SM00225">
    <property type="entry name" value="BTB"/>
    <property type="match status" value="1"/>
</dbReference>
<evidence type="ECO:0000259" key="1">
    <source>
        <dbReference type="PROSITE" id="PS50097"/>
    </source>
</evidence>
<gene>
    <name evidence="2" type="primary">Cnig_chr_II.g7450</name>
    <name evidence="2" type="ORF">B9Z55_007450</name>
</gene>
<dbReference type="Proteomes" id="UP000230233">
    <property type="component" value="Chromosome II"/>
</dbReference>
<name>A0A2G5VA19_9PELO</name>
<dbReference type="SUPFAM" id="SSF54695">
    <property type="entry name" value="POZ domain"/>
    <property type="match status" value="1"/>
</dbReference>
<reference evidence="3" key="1">
    <citation type="submission" date="2017-10" db="EMBL/GenBank/DDBJ databases">
        <title>Rapid genome shrinkage in a self-fertile nematode reveals novel sperm competition proteins.</title>
        <authorList>
            <person name="Yin D."/>
            <person name="Schwarz E.M."/>
            <person name="Thomas C.G."/>
            <person name="Felde R.L."/>
            <person name="Korf I.F."/>
            <person name="Cutter A.D."/>
            <person name="Schartner C.M."/>
            <person name="Ralston E.J."/>
            <person name="Meyer B.J."/>
            <person name="Haag E.S."/>
        </authorList>
    </citation>
    <scope>NUCLEOTIDE SEQUENCE [LARGE SCALE GENOMIC DNA]</scope>
    <source>
        <strain evidence="3">JU1422</strain>
    </source>
</reference>
<accession>A0A2G5VA19</accession>
<comment type="caution">
    <text evidence="2">The sequence shown here is derived from an EMBL/GenBank/DDBJ whole genome shotgun (WGS) entry which is preliminary data.</text>
</comment>
<keyword evidence="3" id="KW-1185">Reference proteome</keyword>
<dbReference type="CDD" id="cd18186">
    <property type="entry name" value="BTB_POZ_ZBTB_KLHL-like"/>
    <property type="match status" value="1"/>
</dbReference>
<dbReference type="InterPro" id="IPR000210">
    <property type="entry name" value="BTB/POZ_dom"/>
</dbReference>
<dbReference type="Pfam" id="PF00651">
    <property type="entry name" value="BTB"/>
    <property type="match status" value="1"/>
</dbReference>
<feature type="domain" description="BTB" evidence="1">
    <location>
        <begin position="137"/>
        <end position="204"/>
    </location>
</feature>
<sequence length="295" mass="34032">MADQKILYSGTKKEVNASSGLLETIAKDGVVCVYRCKMMDKLTTACLSWSFNWEQLKLQGIDGLTGHILITYYDSTTEQPPIRVDVDLTSTHQVVEKVIQKTESFEDFSVKFDWELVPHRYPEELSYEEMFKESENTDSILVIGDKKLYVSKAFLSLHSDFFSALFSSNFKEGAMNEVPIKDIFFKDFGLLISTIYPKNVFPNDTTVEKLLELADRFIMPSVFRQVENHLINVSHIENEKKMWMADKYSLEQLLKKTIHQVDTIEKAKKLKISSEYAEMSDGTKAKLFERLVQII</sequence>
<dbReference type="PROSITE" id="PS50097">
    <property type="entry name" value="BTB"/>
    <property type="match status" value="1"/>
</dbReference>
<dbReference type="InterPro" id="IPR011333">
    <property type="entry name" value="SKP1/BTB/POZ_sf"/>
</dbReference>
<evidence type="ECO:0000313" key="3">
    <source>
        <dbReference type="Proteomes" id="UP000230233"/>
    </source>
</evidence>
<dbReference type="PANTHER" id="PTHR22744:SF16">
    <property type="entry name" value="BTB DOMAIN-CONTAINING PROTEIN"/>
    <property type="match status" value="1"/>
</dbReference>
<dbReference type="AlphaFoldDB" id="A0A2G5VA19"/>
<dbReference type="Gene3D" id="3.30.710.10">
    <property type="entry name" value="Potassium Channel Kv1.1, Chain A"/>
    <property type="match status" value="1"/>
</dbReference>